<keyword evidence="1" id="KW-1133">Transmembrane helix</keyword>
<dbReference type="EMBL" id="JBGBPQ010000004">
    <property type="protein sequence ID" value="KAL1525329.1"/>
    <property type="molecule type" value="Genomic_DNA"/>
</dbReference>
<evidence type="ECO:0000256" key="1">
    <source>
        <dbReference type="SAM" id="Phobius"/>
    </source>
</evidence>
<evidence type="ECO:0000313" key="2">
    <source>
        <dbReference type="EMBL" id="KAL1525329.1"/>
    </source>
</evidence>
<keyword evidence="1" id="KW-0472">Membrane</keyword>
<keyword evidence="3" id="KW-1185">Reference proteome</keyword>
<proteinExistence type="predicted"/>
<reference evidence="2 3" key="1">
    <citation type="journal article" date="2024" name="Science">
        <title>Giant polyketide synthase enzymes in the biosynthesis of giant marine polyether toxins.</title>
        <authorList>
            <person name="Fallon T.R."/>
            <person name="Shende V.V."/>
            <person name="Wierzbicki I.H."/>
            <person name="Pendleton A.L."/>
            <person name="Watervoot N.F."/>
            <person name="Auber R.P."/>
            <person name="Gonzalez D.J."/>
            <person name="Wisecaver J.H."/>
            <person name="Moore B.S."/>
        </authorList>
    </citation>
    <scope>NUCLEOTIDE SEQUENCE [LARGE SCALE GENOMIC DNA]</scope>
    <source>
        <strain evidence="2 3">12B1</strain>
    </source>
</reference>
<comment type="caution">
    <text evidence="2">The sequence shown here is derived from an EMBL/GenBank/DDBJ whole genome shotgun (WGS) entry which is preliminary data.</text>
</comment>
<accession>A0AB34JSX6</accession>
<organism evidence="2 3">
    <name type="scientific">Prymnesium parvum</name>
    <name type="common">Toxic golden alga</name>
    <dbReference type="NCBI Taxonomy" id="97485"/>
    <lineage>
        <taxon>Eukaryota</taxon>
        <taxon>Haptista</taxon>
        <taxon>Haptophyta</taxon>
        <taxon>Prymnesiophyceae</taxon>
        <taxon>Prymnesiales</taxon>
        <taxon>Prymnesiaceae</taxon>
        <taxon>Prymnesium</taxon>
    </lineage>
</organism>
<gene>
    <name evidence="2" type="ORF">AB1Y20_020189</name>
</gene>
<evidence type="ECO:0000313" key="3">
    <source>
        <dbReference type="Proteomes" id="UP001515480"/>
    </source>
</evidence>
<protein>
    <submittedName>
        <fullName evidence="2">Uncharacterized protein</fullName>
    </submittedName>
</protein>
<sequence length="134" mass="15298">MESRCLRTTCTRKILFQSGLTITLWPALLLWSCFRLWTWRCMLGLLTQGILVIIVGDGRSIDNIVCLACDLNVRVIMSCLHSALRVPKLLMQPTYLCLLQADCFRDLHERLEKVGEGGSGNVSRMRPSELHFPY</sequence>
<keyword evidence="1" id="KW-0812">Transmembrane</keyword>
<dbReference type="AlphaFoldDB" id="A0AB34JSX6"/>
<name>A0AB34JSX6_PRYPA</name>
<feature type="transmembrane region" description="Helical" evidence="1">
    <location>
        <begin position="14"/>
        <end position="31"/>
    </location>
</feature>
<dbReference type="Proteomes" id="UP001515480">
    <property type="component" value="Unassembled WGS sequence"/>
</dbReference>